<feature type="transmembrane region" description="Helical" evidence="1">
    <location>
        <begin position="32"/>
        <end position="50"/>
    </location>
</feature>
<evidence type="ECO:0000259" key="2">
    <source>
        <dbReference type="Pfam" id="PF01551"/>
    </source>
</evidence>
<name>A0AAW5E4L1_9BACI</name>
<feature type="transmembrane region" description="Helical" evidence="1">
    <location>
        <begin position="98"/>
        <end position="118"/>
    </location>
</feature>
<dbReference type="Pfam" id="PF01551">
    <property type="entry name" value="Peptidase_M23"/>
    <property type="match status" value="1"/>
</dbReference>
<dbReference type="Gene3D" id="2.70.70.10">
    <property type="entry name" value="Glucose Permease (Domain IIA)"/>
    <property type="match status" value="1"/>
</dbReference>
<dbReference type="InterPro" id="IPR050570">
    <property type="entry name" value="Cell_wall_metabolism_enzyme"/>
</dbReference>
<dbReference type="PANTHER" id="PTHR21666">
    <property type="entry name" value="PEPTIDASE-RELATED"/>
    <property type="match status" value="1"/>
</dbReference>
<keyword evidence="1" id="KW-0472">Membrane</keyword>
<dbReference type="PANTHER" id="PTHR21666:SF270">
    <property type="entry name" value="MUREIN HYDROLASE ACTIVATOR ENVC"/>
    <property type="match status" value="1"/>
</dbReference>
<keyword evidence="1" id="KW-0812">Transmembrane</keyword>
<dbReference type="InterPro" id="IPR016047">
    <property type="entry name" value="M23ase_b-sheet_dom"/>
</dbReference>
<accession>A0AAW5E4L1</accession>
<evidence type="ECO:0000313" key="4">
    <source>
        <dbReference type="Proteomes" id="UP001431131"/>
    </source>
</evidence>
<reference evidence="3" key="1">
    <citation type="submission" date="2022-02" db="EMBL/GenBank/DDBJ databases">
        <title>Fredinandcohnia quinoae sp. nov. isolated from Chenopodium quinoa seeds.</title>
        <authorList>
            <person name="Saati-Santamaria Z."/>
            <person name="Flores-Felix J.D."/>
            <person name="Igual J.M."/>
            <person name="Velazquez E."/>
            <person name="Garcia-Fraile P."/>
            <person name="Martinez-Molina E."/>
        </authorList>
    </citation>
    <scope>NUCLEOTIDE SEQUENCE</scope>
    <source>
        <strain evidence="3">SECRCQ15</strain>
    </source>
</reference>
<protein>
    <submittedName>
        <fullName evidence="3">M23 family metallopeptidase</fullName>
    </submittedName>
</protein>
<feature type="transmembrane region" description="Helical" evidence="1">
    <location>
        <begin position="6"/>
        <end position="25"/>
    </location>
</feature>
<gene>
    <name evidence="3" type="ORF">MJG50_21270</name>
</gene>
<keyword evidence="1" id="KW-1133">Transmembrane helix</keyword>
<keyword evidence="4" id="KW-1185">Reference proteome</keyword>
<evidence type="ECO:0000313" key="3">
    <source>
        <dbReference type="EMBL" id="MCH1627870.1"/>
    </source>
</evidence>
<proteinExistence type="predicted"/>
<comment type="caution">
    <text evidence="3">The sequence shown here is derived from an EMBL/GenBank/DDBJ whole genome shotgun (WGS) entry which is preliminary data.</text>
</comment>
<organism evidence="3 4">
    <name type="scientific">Fredinandcohnia quinoae</name>
    <dbReference type="NCBI Taxonomy" id="2918902"/>
    <lineage>
        <taxon>Bacteria</taxon>
        <taxon>Bacillati</taxon>
        <taxon>Bacillota</taxon>
        <taxon>Bacilli</taxon>
        <taxon>Bacillales</taxon>
        <taxon>Bacillaceae</taxon>
        <taxon>Fredinandcohnia</taxon>
    </lineage>
</organism>
<sequence length="299" mass="34452">MLSALFQIVFIQLVMPIVFLLALLYEKDNSKFEWIFKMLATVMIIGWVFQTGRWDWVSYYIRYILILLFFICLYFSWKNVKELPLYIKQTRKQKINMSIYAFLLIVFGFFNGSALTGYSTQQQEIELAFPLKDGTYYVGQGGSHTQLNYHNAYEPQQFAMDIVKLNKFSVRATGFYPKELEKYAIYGDMLYSPCEGEVLKSRNHLPDMTPPEMDEDHPEGNYVAISCDDKNAVVYIAHMQQGSVKVVEGDSVKKLEPIGLVGNSGNTSEPHLHIHAEINGVGIPIQFNGEFFIRNNLIR</sequence>
<dbReference type="SUPFAM" id="SSF51261">
    <property type="entry name" value="Duplicated hybrid motif"/>
    <property type="match status" value="1"/>
</dbReference>
<dbReference type="AlphaFoldDB" id="A0AAW5E4L1"/>
<dbReference type="GO" id="GO:0004222">
    <property type="term" value="F:metalloendopeptidase activity"/>
    <property type="evidence" value="ECO:0007669"/>
    <property type="project" value="TreeGrafter"/>
</dbReference>
<dbReference type="CDD" id="cd12797">
    <property type="entry name" value="M23_peptidase"/>
    <property type="match status" value="1"/>
</dbReference>
<dbReference type="Proteomes" id="UP001431131">
    <property type="component" value="Unassembled WGS sequence"/>
</dbReference>
<dbReference type="EMBL" id="JAKTTI010000060">
    <property type="protein sequence ID" value="MCH1627870.1"/>
    <property type="molecule type" value="Genomic_DNA"/>
</dbReference>
<feature type="transmembrane region" description="Helical" evidence="1">
    <location>
        <begin position="56"/>
        <end position="77"/>
    </location>
</feature>
<dbReference type="RefSeq" id="WP_240257787.1">
    <property type="nucleotide sequence ID" value="NZ_JAKTTI010000060.1"/>
</dbReference>
<feature type="domain" description="M23ase beta-sheet core" evidence="2">
    <location>
        <begin position="187"/>
        <end position="280"/>
    </location>
</feature>
<dbReference type="InterPro" id="IPR011055">
    <property type="entry name" value="Dup_hybrid_motif"/>
</dbReference>
<evidence type="ECO:0000256" key="1">
    <source>
        <dbReference type="SAM" id="Phobius"/>
    </source>
</evidence>